<feature type="region of interest" description="Disordered" evidence="2">
    <location>
        <begin position="87"/>
        <end position="134"/>
    </location>
</feature>
<dbReference type="OrthoDB" id="4448936at2759"/>
<name>A0A1L9PM03_ASPVE</name>
<dbReference type="RefSeq" id="XP_040668329.1">
    <property type="nucleotide sequence ID" value="XM_040812498.1"/>
</dbReference>
<evidence type="ECO:0000313" key="4">
    <source>
        <dbReference type="Proteomes" id="UP000184073"/>
    </source>
</evidence>
<protein>
    <submittedName>
        <fullName evidence="3">Uncharacterized protein</fullName>
    </submittedName>
</protein>
<proteinExistence type="predicted"/>
<dbReference type="Proteomes" id="UP000184073">
    <property type="component" value="Unassembled WGS sequence"/>
</dbReference>
<dbReference type="EMBL" id="KV878129">
    <property type="protein sequence ID" value="OJJ02567.1"/>
    <property type="molecule type" value="Genomic_DNA"/>
</dbReference>
<evidence type="ECO:0000256" key="1">
    <source>
        <dbReference type="SAM" id="Coils"/>
    </source>
</evidence>
<dbReference type="AlphaFoldDB" id="A0A1L9PM03"/>
<evidence type="ECO:0000256" key="2">
    <source>
        <dbReference type="SAM" id="MobiDB-lite"/>
    </source>
</evidence>
<feature type="region of interest" description="Disordered" evidence="2">
    <location>
        <begin position="276"/>
        <end position="302"/>
    </location>
</feature>
<dbReference type="STRING" id="1036611.A0A1L9PM03"/>
<feature type="coiled-coil region" evidence="1">
    <location>
        <begin position="174"/>
        <end position="208"/>
    </location>
</feature>
<sequence length="302" mass="34320">MDAIPAPDEPSNSITELGQTLLVEEKNAPDANEVIANRLTRLAHLSTLHEYQRHPSTLDSRTVNQCLDTLESLLDPRSNLTREIALCRPPQPRPEPAINFSKPPRKLEGPRTPPISPSSPHSRSRSLDAVSASRPARMRHDLAAINDQVKMLGKEFVKRREETLYIYSLYDSERMGLQRLIAELGAEIEELRADMQEDLAEREALQGTVRGLEAWVDGWQEEYQLALQKKSTEAPGSGGRGWWKKKAKNSGGFDADTLFEGITAWMRGWTDVEEEFRNRDKARRSRRESKHRSQHRAPPDID</sequence>
<accession>A0A1L9PM03</accession>
<gene>
    <name evidence="3" type="ORF">ASPVEDRAFT_42065</name>
</gene>
<dbReference type="VEuPathDB" id="FungiDB:ASPVEDRAFT_42065"/>
<organism evidence="3 4">
    <name type="scientific">Aspergillus versicolor CBS 583.65</name>
    <dbReference type="NCBI Taxonomy" id="1036611"/>
    <lineage>
        <taxon>Eukaryota</taxon>
        <taxon>Fungi</taxon>
        <taxon>Dikarya</taxon>
        <taxon>Ascomycota</taxon>
        <taxon>Pezizomycotina</taxon>
        <taxon>Eurotiomycetes</taxon>
        <taxon>Eurotiomycetidae</taxon>
        <taxon>Eurotiales</taxon>
        <taxon>Aspergillaceae</taxon>
        <taxon>Aspergillus</taxon>
        <taxon>Aspergillus subgen. Nidulantes</taxon>
    </lineage>
</organism>
<feature type="compositionally biased region" description="Basic residues" evidence="2">
    <location>
        <begin position="280"/>
        <end position="295"/>
    </location>
</feature>
<dbReference type="GeneID" id="63728009"/>
<keyword evidence="4" id="KW-1185">Reference proteome</keyword>
<keyword evidence="1" id="KW-0175">Coiled coil</keyword>
<reference evidence="4" key="1">
    <citation type="journal article" date="2017" name="Genome Biol.">
        <title>Comparative genomics reveals high biological diversity and specific adaptations in the industrially and medically important fungal genus Aspergillus.</title>
        <authorList>
            <person name="de Vries R.P."/>
            <person name="Riley R."/>
            <person name="Wiebenga A."/>
            <person name="Aguilar-Osorio G."/>
            <person name="Amillis S."/>
            <person name="Uchima C.A."/>
            <person name="Anderluh G."/>
            <person name="Asadollahi M."/>
            <person name="Askin M."/>
            <person name="Barry K."/>
            <person name="Battaglia E."/>
            <person name="Bayram O."/>
            <person name="Benocci T."/>
            <person name="Braus-Stromeyer S.A."/>
            <person name="Caldana C."/>
            <person name="Canovas D."/>
            <person name="Cerqueira G.C."/>
            <person name="Chen F."/>
            <person name="Chen W."/>
            <person name="Choi C."/>
            <person name="Clum A."/>
            <person name="Dos Santos R.A."/>
            <person name="Damasio A.R."/>
            <person name="Diallinas G."/>
            <person name="Emri T."/>
            <person name="Fekete E."/>
            <person name="Flipphi M."/>
            <person name="Freyberg S."/>
            <person name="Gallo A."/>
            <person name="Gournas C."/>
            <person name="Habgood R."/>
            <person name="Hainaut M."/>
            <person name="Harispe M.L."/>
            <person name="Henrissat B."/>
            <person name="Hilden K.S."/>
            <person name="Hope R."/>
            <person name="Hossain A."/>
            <person name="Karabika E."/>
            <person name="Karaffa L."/>
            <person name="Karanyi Z."/>
            <person name="Krasevec N."/>
            <person name="Kuo A."/>
            <person name="Kusch H."/>
            <person name="LaButti K."/>
            <person name="Lagendijk E.L."/>
            <person name="Lapidus A."/>
            <person name="Levasseur A."/>
            <person name="Lindquist E."/>
            <person name="Lipzen A."/>
            <person name="Logrieco A.F."/>
            <person name="MacCabe A."/>
            <person name="Maekelae M.R."/>
            <person name="Malavazi I."/>
            <person name="Melin P."/>
            <person name="Meyer V."/>
            <person name="Mielnichuk N."/>
            <person name="Miskei M."/>
            <person name="Molnar A.P."/>
            <person name="Mule G."/>
            <person name="Ngan C.Y."/>
            <person name="Orejas M."/>
            <person name="Orosz E."/>
            <person name="Ouedraogo J.P."/>
            <person name="Overkamp K.M."/>
            <person name="Park H.-S."/>
            <person name="Perrone G."/>
            <person name="Piumi F."/>
            <person name="Punt P.J."/>
            <person name="Ram A.F."/>
            <person name="Ramon A."/>
            <person name="Rauscher S."/>
            <person name="Record E."/>
            <person name="Riano-Pachon D.M."/>
            <person name="Robert V."/>
            <person name="Roehrig J."/>
            <person name="Ruller R."/>
            <person name="Salamov A."/>
            <person name="Salih N.S."/>
            <person name="Samson R.A."/>
            <person name="Sandor E."/>
            <person name="Sanguinetti M."/>
            <person name="Schuetze T."/>
            <person name="Sepcic K."/>
            <person name="Shelest E."/>
            <person name="Sherlock G."/>
            <person name="Sophianopoulou V."/>
            <person name="Squina F.M."/>
            <person name="Sun H."/>
            <person name="Susca A."/>
            <person name="Todd R.B."/>
            <person name="Tsang A."/>
            <person name="Unkles S.E."/>
            <person name="van de Wiele N."/>
            <person name="van Rossen-Uffink D."/>
            <person name="Oliveira J.V."/>
            <person name="Vesth T.C."/>
            <person name="Visser J."/>
            <person name="Yu J.-H."/>
            <person name="Zhou M."/>
            <person name="Andersen M.R."/>
            <person name="Archer D.B."/>
            <person name="Baker S.E."/>
            <person name="Benoit I."/>
            <person name="Brakhage A.A."/>
            <person name="Braus G.H."/>
            <person name="Fischer R."/>
            <person name="Frisvad J.C."/>
            <person name="Goldman G.H."/>
            <person name="Houbraken J."/>
            <person name="Oakley B."/>
            <person name="Pocsi I."/>
            <person name="Scazzocchio C."/>
            <person name="Seiboth B."/>
            <person name="vanKuyk P.A."/>
            <person name="Wortman J."/>
            <person name="Dyer P.S."/>
            <person name="Grigoriev I.V."/>
        </authorList>
    </citation>
    <scope>NUCLEOTIDE SEQUENCE [LARGE SCALE GENOMIC DNA]</scope>
    <source>
        <strain evidence="4">CBS 583.65</strain>
    </source>
</reference>
<evidence type="ECO:0000313" key="3">
    <source>
        <dbReference type="EMBL" id="OJJ02567.1"/>
    </source>
</evidence>